<reference evidence="4" key="1">
    <citation type="submission" date="2025-08" db="UniProtKB">
        <authorList>
            <consortium name="RefSeq"/>
        </authorList>
    </citation>
    <scope>IDENTIFICATION</scope>
    <source>
        <tissue evidence="4">Gonads</tissue>
    </source>
</reference>
<feature type="transmembrane region" description="Helical" evidence="1">
    <location>
        <begin position="152"/>
        <end position="177"/>
    </location>
</feature>
<keyword evidence="2" id="KW-0732">Signal</keyword>
<dbReference type="PANTHER" id="PTHR21879:SF6">
    <property type="entry name" value="OSIRIS 19, ISOFORM A"/>
    <property type="match status" value="1"/>
</dbReference>
<dbReference type="Proteomes" id="UP000504635">
    <property type="component" value="Unplaced"/>
</dbReference>
<proteinExistence type="predicted"/>
<dbReference type="AlphaFoldDB" id="A0A6J2YVG1"/>
<dbReference type="PANTHER" id="PTHR21879">
    <property type="entry name" value="FI03362P-RELATED-RELATED"/>
    <property type="match status" value="1"/>
</dbReference>
<dbReference type="GO" id="GO:0016020">
    <property type="term" value="C:membrane"/>
    <property type="evidence" value="ECO:0007669"/>
    <property type="project" value="TreeGrafter"/>
</dbReference>
<protein>
    <submittedName>
        <fullName evidence="4">Uncharacterized protein LOC115891702 isoform X1</fullName>
    </submittedName>
</protein>
<keyword evidence="1" id="KW-0812">Transmembrane</keyword>
<name>A0A6J2YVG1_SITOR</name>
<dbReference type="Pfam" id="PF07898">
    <property type="entry name" value="DUF1676"/>
    <property type="match status" value="1"/>
</dbReference>
<dbReference type="OrthoDB" id="6622845at2759"/>
<evidence type="ECO:0000256" key="2">
    <source>
        <dbReference type="SAM" id="SignalP"/>
    </source>
</evidence>
<keyword evidence="3" id="KW-1185">Reference proteome</keyword>
<feature type="signal peptide" evidence="2">
    <location>
        <begin position="1"/>
        <end position="17"/>
    </location>
</feature>
<keyword evidence="1" id="KW-1133">Transmembrane helix</keyword>
<evidence type="ECO:0000313" key="4">
    <source>
        <dbReference type="RefSeq" id="XP_030768103.1"/>
    </source>
</evidence>
<accession>A0A6J2YVG1</accession>
<sequence>MFIKSVVALCIIGAAWGAPQQKTEFWKGTALDSTVEKLKHSCAEQNSFACFQFKAFSFVDSVLHGGYLKYFMDTIKISSNGYENEVSSKRSGDSIEDSIENFIKSKDVTFKVPVIGEVTMDSRKLDDDEMNFKLKFGSEVEERGKKSKLKKVFIPILTFILLKAITVVPFLIGLLALKAWNGLQLSFFSFVIASGLAIFQLCQKLATDSHAPVVLDHPPTYQQRSFDQDASTLAYSAYAQ</sequence>
<keyword evidence="1" id="KW-0472">Membrane</keyword>
<feature type="transmembrane region" description="Helical" evidence="1">
    <location>
        <begin position="183"/>
        <end position="202"/>
    </location>
</feature>
<dbReference type="InterPro" id="IPR012464">
    <property type="entry name" value="DUF1676"/>
</dbReference>
<dbReference type="RefSeq" id="XP_030768103.1">
    <property type="nucleotide sequence ID" value="XM_030912243.1"/>
</dbReference>
<dbReference type="KEGG" id="soy:115891702"/>
<dbReference type="GeneID" id="115891702"/>
<evidence type="ECO:0000256" key="1">
    <source>
        <dbReference type="SAM" id="Phobius"/>
    </source>
</evidence>
<dbReference type="InParanoid" id="A0A6J2YVG1"/>
<feature type="chain" id="PRO_5027052473" evidence="2">
    <location>
        <begin position="18"/>
        <end position="240"/>
    </location>
</feature>
<evidence type="ECO:0000313" key="3">
    <source>
        <dbReference type="Proteomes" id="UP000504635"/>
    </source>
</evidence>
<dbReference type="FunCoup" id="A0A6J2YVG1">
    <property type="interactions" value="50"/>
</dbReference>
<gene>
    <name evidence="4" type="primary">LOC115891702</name>
</gene>
<organism evidence="3 4">
    <name type="scientific">Sitophilus oryzae</name>
    <name type="common">Rice weevil</name>
    <name type="synonym">Curculio oryzae</name>
    <dbReference type="NCBI Taxonomy" id="7048"/>
    <lineage>
        <taxon>Eukaryota</taxon>
        <taxon>Metazoa</taxon>
        <taxon>Ecdysozoa</taxon>
        <taxon>Arthropoda</taxon>
        <taxon>Hexapoda</taxon>
        <taxon>Insecta</taxon>
        <taxon>Pterygota</taxon>
        <taxon>Neoptera</taxon>
        <taxon>Endopterygota</taxon>
        <taxon>Coleoptera</taxon>
        <taxon>Polyphaga</taxon>
        <taxon>Cucujiformia</taxon>
        <taxon>Curculionidae</taxon>
        <taxon>Dryophthorinae</taxon>
        <taxon>Sitophilus</taxon>
    </lineage>
</organism>